<keyword evidence="5" id="KW-1185">Reference proteome</keyword>
<comment type="subunit">
    <text evidence="3">Component of a cohesin-like complex composed of ScpA, ScpB and the Smc homodimer, in which ScpA and ScpB bind to the head domain of Smc. The presence of the three proteins is required for the association of the complex with DNA.</text>
</comment>
<evidence type="ECO:0000313" key="4">
    <source>
        <dbReference type="EMBL" id="MBC8561711.1"/>
    </source>
</evidence>
<reference evidence="4 5" key="1">
    <citation type="submission" date="2020-08" db="EMBL/GenBank/DDBJ databases">
        <title>Genome public.</title>
        <authorList>
            <person name="Liu C."/>
            <person name="Sun Q."/>
        </authorList>
    </citation>
    <scope>NUCLEOTIDE SEQUENCE [LARGE SCALE GENOMIC DNA]</scope>
    <source>
        <strain evidence="4 5">NSJ-37</strain>
    </source>
</reference>
<dbReference type="Gene3D" id="6.10.250.2410">
    <property type="match status" value="1"/>
</dbReference>
<dbReference type="EMBL" id="JACRSX010000003">
    <property type="protein sequence ID" value="MBC8561711.1"/>
    <property type="molecule type" value="Genomic_DNA"/>
</dbReference>
<evidence type="ECO:0000256" key="1">
    <source>
        <dbReference type="ARBA" id="ARBA00022829"/>
    </source>
</evidence>
<keyword evidence="3" id="KW-0132">Cell division</keyword>
<keyword evidence="3" id="KW-0963">Cytoplasm</keyword>
<dbReference type="InterPro" id="IPR023093">
    <property type="entry name" value="ScpA-like_C"/>
</dbReference>
<dbReference type="PANTHER" id="PTHR33969">
    <property type="entry name" value="SEGREGATION AND CONDENSATION PROTEIN A"/>
    <property type="match status" value="1"/>
</dbReference>
<keyword evidence="3" id="KW-0131">Cell cycle</keyword>
<dbReference type="Pfam" id="PF02616">
    <property type="entry name" value="SMC_ScpA"/>
    <property type="match status" value="1"/>
</dbReference>
<comment type="similarity">
    <text evidence="3">Belongs to the ScpA family.</text>
</comment>
<dbReference type="InterPro" id="IPR003768">
    <property type="entry name" value="ScpA"/>
</dbReference>
<evidence type="ECO:0000256" key="3">
    <source>
        <dbReference type="HAMAP-Rule" id="MF_01805"/>
    </source>
</evidence>
<protein>
    <recommendedName>
        <fullName evidence="2 3">Segregation and condensation protein A</fullName>
    </recommendedName>
</protein>
<comment type="subcellular location">
    <subcellularLocation>
        <location evidence="3">Cytoplasm</location>
    </subcellularLocation>
    <text evidence="3">Associated with two foci at the outer edges of the nucleoid region in young cells, and at four foci within both cell halves in older cells.</text>
</comment>
<dbReference type="HAMAP" id="MF_01805">
    <property type="entry name" value="ScpA"/>
    <property type="match status" value="1"/>
</dbReference>
<gene>
    <name evidence="3" type="primary">scpA</name>
    <name evidence="4" type="ORF">H8704_03545</name>
</gene>
<accession>A0ABR7MZA9</accession>
<dbReference type="RefSeq" id="WP_022463804.1">
    <property type="nucleotide sequence ID" value="NZ_JACRSX010000003.1"/>
</dbReference>
<comment type="function">
    <text evidence="3">Participates in chromosomal partition during cell division. May act via the formation of a condensin-like complex containing Smc and ScpB that pull DNA away from mid-cell into both cell halves.</text>
</comment>
<dbReference type="PANTHER" id="PTHR33969:SF2">
    <property type="entry name" value="SEGREGATION AND CONDENSATION PROTEIN A"/>
    <property type="match status" value="1"/>
</dbReference>
<proteinExistence type="inferred from homology"/>
<organism evidence="4 5">
    <name type="scientific">Jutongia huaianensis</name>
    <dbReference type="NCBI Taxonomy" id="2763668"/>
    <lineage>
        <taxon>Bacteria</taxon>
        <taxon>Bacillati</taxon>
        <taxon>Bacillota</taxon>
        <taxon>Clostridia</taxon>
        <taxon>Lachnospirales</taxon>
        <taxon>Lachnospiraceae</taxon>
        <taxon>Jutongia</taxon>
    </lineage>
</organism>
<dbReference type="Gene3D" id="1.10.10.580">
    <property type="entry name" value="Structural maintenance of chromosome 1. Chain E"/>
    <property type="match status" value="1"/>
</dbReference>
<evidence type="ECO:0000313" key="5">
    <source>
        <dbReference type="Proteomes" id="UP000606193"/>
    </source>
</evidence>
<keyword evidence="1 3" id="KW-0159">Chromosome partition</keyword>
<comment type="caution">
    <text evidence="4">The sequence shown here is derived from an EMBL/GenBank/DDBJ whole genome shotgun (WGS) entry which is preliminary data.</text>
</comment>
<dbReference type="Proteomes" id="UP000606193">
    <property type="component" value="Unassembled WGS sequence"/>
</dbReference>
<name>A0ABR7MZA9_9FIRM</name>
<evidence type="ECO:0000256" key="2">
    <source>
        <dbReference type="ARBA" id="ARBA00044777"/>
    </source>
</evidence>
<sequence>MSLSVKLEAFDGPLDLLLHLIEKNKIDIFDIPIVEITEQYMDYVSNMETKDMDVMSDFLVMAATLLKIKSKMLLPAPPAEEGEEEDPRAELVERLLQYKLYKYASYELKDRQLDASHMIFKKPTIPKEIAEYQEEVDVEALLSDVTLSKLQLIFRDIMKKQVDKIDPIRSKFGNIEKEKISLTDRMLHIEEYAMAHGRFTFRGMLEEQHSKLMLIVTFLGILELMKVGKLKIEQENIFDDILITYVPGVKDVEVVPSSGV</sequence>